<evidence type="ECO:0000259" key="5">
    <source>
        <dbReference type="SMART" id="SM00470"/>
    </source>
</evidence>
<evidence type="ECO:0000256" key="1">
    <source>
        <dbReference type="ARBA" id="ARBA00006295"/>
    </source>
</evidence>
<comment type="caution">
    <text evidence="6">The sequence shown here is derived from an EMBL/GenBank/DDBJ whole genome shotgun (WGS) entry which is preliminary data.</text>
</comment>
<keyword evidence="3" id="KW-0238">DNA-binding</keyword>
<proteinExistence type="inferred from homology"/>
<dbReference type="Pfam" id="PF02195">
    <property type="entry name" value="ParB_N"/>
    <property type="match status" value="1"/>
</dbReference>
<dbReference type="InterPro" id="IPR057240">
    <property type="entry name" value="ParB_dimer_C"/>
</dbReference>
<dbReference type="EMBL" id="LCKF01000032">
    <property type="protein sequence ID" value="KKT90628.1"/>
    <property type="molecule type" value="Genomic_DNA"/>
</dbReference>
<dbReference type="NCBIfam" id="TIGR00180">
    <property type="entry name" value="parB_part"/>
    <property type="match status" value="1"/>
</dbReference>
<dbReference type="GO" id="GO:0007059">
    <property type="term" value="P:chromosome segregation"/>
    <property type="evidence" value="ECO:0007669"/>
    <property type="project" value="UniProtKB-KW"/>
</dbReference>
<feature type="domain" description="ParB-like N-terminal" evidence="5">
    <location>
        <begin position="62"/>
        <end position="160"/>
    </location>
</feature>
<name>A0A0G1L4C8_9BACT</name>
<dbReference type="Gene3D" id="1.10.10.2830">
    <property type="match status" value="1"/>
</dbReference>
<dbReference type="AlphaFoldDB" id="A0A0G1L4C8"/>
<reference evidence="6 7" key="1">
    <citation type="journal article" date="2015" name="Nature">
        <title>rRNA introns, odd ribosomes, and small enigmatic genomes across a large radiation of phyla.</title>
        <authorList>
            <person name="Brown C.T."/>
            <person name="Hug L.A."/>
            <person name="Thomas B.C."/>
            <person name="Sharon I."/>
            <person name="Castelle C.J."/>
            <person name="Singh A."/>
            <person name="Wilkins M.J."/>
            <person name="Williams K.H."/>
            <person name="Banfield J.F."/>
        </authorList>
    </citation>
    <scope>NUCLEOTIDE SEQUENCE [LARGE SCALE GENOMIC DNA]</scope>
</reference>
<evidence type="ECO:0000313" key="7">
    <source>
        <dbReference type="Proteomes" id="UP000033966"/>
    </source>
</evidence>
<dbReference type="SUPFAM" id="SSF109709">
    <property type="entry name" value="KorB DNA-binding domain-like"/>
    <property type="match status" value="1"/>
</dbReference>
<dbReference type="PANTHER" id="PTHR33375:SF1">
    <property type="entry name" value="CHROMOSOME-PARTITIONING PROTEIN PARB-RELATED"/>
    <property type="match status" value="1"/>
</dbReference>
<dbReference type="InterPro" id="IPR041468">
    <property type="entry name" value="HTH_ParB/Spo0J"/>
</dbReference>
<dbReference type="SUPFAM" id="SSF110849">
    <property type="entry name" value="ParB/Sulfiredoxin"/>
    <property type="match status" value="1"/>
</dbReference>
<comment type="similarity">
    <text evidence="1">Belongs to the ParB family.</text>
</comment>
<organism evidence="6 7">
    <name type="scientific">Candidatus Jorgensenbacteria bacterium GW2011_GWA2_45_13</name>
    <dbReference type="NCBI Taxonomy" id="1618662"/>
    <lineage>
        <taxon>Bacteria</taxon>
        <taxon>Candidatus Joergenseniibacteriota</taxon>
    </lineage>
</organism>
<evidence type="ECO:0000313" key="6">
    <source>
        <dbReference type="EMBL" id="KKT90628.1"/>
    </source>
</evidence>
<evidence type="ECO:0000256" key="3">
    <source>
        <dbReference type="ARBA" id="ARBA00023125"/>
    </source>
</evidence>
<dbReference type="FunFam" id="1.10.10.2830:FF:000001">
    <property type="entry name" value="Chromosome partitioning protein ParB"/>
    <property type="match status" value="1"/>
</dbReference>
<dbReference type="InterPro" id="IPR050336">
    <property type="entry name" value="Chromosome_partition/occlusion"/>
</dbReference>
<feature type="region of interest" description="Disordered" evidence="4">
    <location>
        <begin position="1"/>
        <end position="57"/>
    </location>
</feature>
<keyword evidence="2" id="KW-0159">Chromosome partition</keyword>
<dbReference type="Gene3D" id="3.90.1530.30">
    <property type="match status" value="1"/>
</dbReference>
<dbReference type="Pfam" id="PF17762">
    <property type="entry name" value="HTH_ParB"/>
    <property type="match status" value="1"/>
</dbReference>
<dbReference type="GO" id="GO:0003677">
    <property type="term" value="F:DNA binding"/>
    <property type="evidence" value="ECO:0007669"/>
    <property type="project" value="UniProtKB-KW"/>
</dbReference>
<sequence>MALGRGLQSLIPPERGTTNDSNKDIPQQTPHLEDARPQNLPSPHPVSKQVKEHHVPREEAVFQIEIEKIRANPYQPRRDFDGQGLEELARSIREFGIIQPLIVSKVIKETETGTEVEYQLIAGERRLRAARRAGLPSVPAIVRKFDTGRSKLEVALIENIQRSDLNAFETAKAYARLQDEFGLTQREIAARVGKSRESVGNTLRLLNLPSHIQQAISEGKINESQARTLLSIEDSERQERMFRELISGKTMTVRELRQRTAAPEKKDPIQGFWEKRLEEKLGAPVQLLRKGSRGKITIQFYSDEEMNALFEKLAPEDL</sequence>
<evidence type="ECO:0000256" key="2">
    <source>
        <dbReference type="ARBA" id="ARBA00022829"/>
    </source>
</evidence>
<protein>
    <submittedName>
        <fullName evidence="6">ParB-like protein partition protein</fullName>
    </submittedName>
</protein>
<evidence type="ECO:0000256" key="4">
    <source>
        <dbReference type="SAM" id="MobiDB-lite"/>
    </source>
</evidence>
<dbReference type="PANTHER" id="PTHR33375">
    <property type="entry name" value="CHROMOSOME-PARTITIONING PROTEIN PARB-RELATED"/>
    <property type="match status" value="1"/>
</dbReference>
<dbReference type="InterPro" id="IPR036086">
    <property type="entry name" value="ParB/Sulfiredoxin_sf"/>
</dbReference>
<dbReference type="GO" id="GO:0005694">
    <property type="term" value="C:chromosome"/>
    <property type="evidence" value="ECO:0007669"/>
    <property type="project" value="TreeGrafter"/>
</dbReference>
<feature type="compositionally biased region" description="Polar residues" evidence="4">
    <location>
        <begin position="16"/>
        <end position="30"/>
    </location>
</feature>
<dbReference type="FunFam" id="3.90.1530.30:FF:000001">
    <property type="entry name" value="Chromosome partitioning protein ParB"/>
    <property type="match status" value="1"/>
</dbReference>
<dbReference type="InterPro" id="IPR004437">
    <property type="entry name" value="ParB/RepB/Spo0J"/>
</dbReference>
<gene>
    <name evidence="6" type="ORF">UW92_C0032G0006</name>
</gene>
<dbReference type="InterPro" id="IPR003115">
    <property type="entry name" value="ParB_N"/>
</dbReference>
<dbReference type="SMART" id="SM00470">
    <property type="entry name" value="ParB"/>
    <property type="match status" value="1"/>
</dbReference>
<accession>A0A0G1L4C8</accession>
<dbReference type="Pfam" id="PF23552">
    <property type="entry name" value="ParB_C"/>
    <property type="match status" value="1"/>
</dbReference>
<dbReference type="Proteomes" id="UP000033966">
    <property type="component" value="Unassembled WGS sequence"/>
</dbReference>